<reference evidence="2" key="1">
    <citation type="submission" date="2016-03" db="EMBL/GenBank/DDBJ databases">
        <title>Microsymbionts genomes from the relict species Vavilovia formosa.</title>
        <authorList>
            <person name="Chirak E."/>
            <person name="Kimeklis A."/>
            <person name="Kopat V."/>
            <person name="Andronov E."/>
        </authorList>
    </citation>
    <scope>NUCLEOTIDE SEQUENCE [LARGE SCALE GENOMIC DNA]</scope>
    <source>
        <strain evidence="2">Vaf12</strain>
    </source>
</reference>
<gene>
    <name evidence="2" type="ORF">A4A59_13590</name>
</gene>
<evidence type="ECO:0000256" key="1">
    <source>
        <dbReference type="SAM" id="MobiDB-lite"/>
    </source>
</evidence>
<dbReference type="EMBL" id="LVYU01000080">
    <property type="protein sequence ID" value="KZB01267.1"/>
    <property type="molecule type" value="Genomic_DNA"/>
</dbReference>
<feature type="compositionally biased region" description="Basic and acidic residues" evidence="1">
    <location>
        <begin position="54"/>
        <end position="66"/>
    </location>
</feature>
<evidence type="ECO:0000313" key="2">
    <source>
        <dbReference type="EMBL" id="KZB01267.1"/>
    </source>
</evidence>
<accession>A0A154IKZ0</accession>
<feature type="region of interest" description="Disordered" evidence="1">
    <location>
        <begin position="47"/>
        <end position="66"/>
    </location>
</feature>
<dbReference type="AlphaFoldDB" id="A0A154IKZ0"/>
<organism evidence="2">
    <name type="scientific">Rhizobium leguminosarum</name>
    <dbReference type="NCBI Taxonomy" id="384"/>
    <lineage>
        <taxon>Bacteria</taxon>
        <taxon>Pseudomonadati</taxon>
        <taxon>Pseudomonadota</taxon>
        <taxon>Alphaproteobacteria</taxon>
        <taxon>Hyphomicrobiales</taxon>
        <taxon>Rhizobiaceae</taxon>
        <taxon>Rhizobium/Agrobacterium group</taxon>
        <taxon>Rhizobium</taxon>
    </lineage>
</organism>
<sequence>MRDSSDQRTLALASTRIVPPVLAARRLIFRLRTERFLAKEPVDAVDAGRFSVRPKQDEKPPEGAPR</sequence>
<comment type="caution">
    <text evidence="2">The sequence shown here is derived from an EMBL/GenBank/DDBJ whole genome shotgun (WGS) entry which is preliminary data.</text>
</comment>
<proteinExistence type="predicted"/>
<protein>
    <submittedName>
        <fullName evidence="2">Uncharacterized protein</fullName>
    </submittedName>
</protein>
<name>A0A154IKZ0_RHILE</name>